<feature type="transmembrane region" description="Helical" evidence="2">
    <location>
        <begin position="171"/>
        <end position="191"/>
    </location>
</feature>
<dbReference type="GeneID" id="109721882"/>
<evidence type="ECO:0000256" key="1">
    <source>
        <dbReference type="SAM" id="MobiDB-lite"/>
    </source>
</evidence>
<feature type="transmembrane region" description="Helical" evidence="2">
    <location>
        <begin position="109"/>
        <end position="129"/>
    </location>
</feature>
<feature type="compositionally biased region" description="Acidic residues" evidence="1">
    <location>
        <begin position="21"/>
        <end position="32"/>
    </location>
</feature>
<feature type="region of interest" description="Disordered" evidence="1">
    <location>
        <begin position="11"/>
        <end position="42"/>
    </location>
</feature>
<dbReference type="AlphaFoldDB" id="A0A6P5G9H4"/>
<dbReference type="PANTHER" id="PTHR36784">
    <property type="entry name" value="HISTONE-LYSINE N-METHYLTRANSFERASE"/>
    <property type="match status" value="1"/>
</dbReference>
<dbReference type="PANTHER" id="PTHR36784:SF1">
    <property type="entry name" value="HISTONE-LYSINE N-METHYLTRANSFERASE"/>
    <property type="match status" value="1"/>
</dbReference>
<keyword evidence="2" id="KW-0812">Transmembrane</keyword>
<dbReference type="Proteomes" id="UP000515123">
    <property type="component" value="Linkage group 16"/>
</dbReference>
<feature type="transmembrane region" description="Helical" evidence="2">
    <location>
        <begin position="141"/>
        <end position="159"/>
    </location>
</feature>
<keyword evidence="3" id="KW-1185">Reference proteome</keyword>
<proteinExistence type="predicted"/>
<keyword evidence="2" id="KW-1133">Transmembrane helix</keyword>
<gene>
    <name evidence="4" type="primary">LOC109721882</name>
</gene>
<reference evidence="3" key="1">
    <citation type="journal article" date="2015" name="Nat. Genet.">
        <title>The pineapple genome and the evolution of CAM photosynthesis.</title>
        <authorList>
            <person name="Ming R."/>
            <person name="VanBuren R."/>
            <person name="Wai C.M."/>
            <person name="Tang H."/>
            <person name="Schatz M.C."/>
            <person name="Bowers J.E."/>
            <person name="Lyons E."/>
            <person name="Wang M.L."/>
            <person name="Chen J."/>
            <person name="Biggers E."/>
            <person name="Zhang J."/>
            <person name="Huang L."/>
            <person name="Zhang L."/>
            <person name="Miao W."/>
            <person name="Zhang J."/>
            <person name="Ye Z."/>
            <person name="Miao C."/>
            <person name="Lin Z."/>
            <person name="Wang H."/>
            <person name="Zhou H."/>
            <person name="Yim W.C."/>
            <person name="Priest H.D."/>
            <person name="Zheng C."/>
            <person name="Woodhouse M."/>
            <person name="Edger P.P."/>
            <person name="Guyot R."/>
            <person name="Guo H.B."/>
            <person name="Guo H."/>
            <person name="Zheng G."/>
            <person name="Singh R."/>
            <person name="Sharma A."/>
            <person name="Min X."/>
            <person name="Zheng Y."/>
            <person name="Lee H."/>
            <person name="Gurtowski J."/>
            <person name="Sedlazeck F.J."/>
            <person name="Harkess A."/>
            <person name="McKain M.R."/>
            <person name="Liao Z."/>
            <person name="Fang J."/>
            <person name="Liu J."/>
            <person name="Zhang X."/>
            <person name="Zhang Q."/>
            <person name="Hu W."/>
            <person name="Qin Y."/>
            <person name="Wang K."/>
            <person name="Chen L.Y."/>
            <person name="Shirley N."/>
            <person name="Lin Y.R."/>
            <person name="Liu L.Y."/>
            <person name="Hernandez A.G."/>
            <person name="Wright C.L."/>
            <person name="Bulone V."/>
            <person name="Tuskan G.A."/>
            <person name="Heath K."/>
            <person name="Zee F."/>
            <person name="Moore P.H."/>
            <person name="Sunkar R."/>
            <person name="Leebens-Mack J.H."/>
            <person name="Mockler T."/>
            <person name="Bennetzen J.L."/>
            <person name="Freeling M."/>
            <person name="Sankoff D."/>
            <person name="Paterson A.H."/>
            <person name="Zhu X."/>
            <person name="Yang X."/>
            <person name="Smith J.A."/>
            <person name="Cushman J.C."/>
            <person name="Paull R.E."/>
            <person name="Yu Q."/>
        </authorList>
    </citation>
    <scope>NUCLEOTIDE SEQUENCE [LARGE SCALE GENOMIC DNA]</scope>
    <source>
        <strain evidence="3">cv. F153</strain>
    </source>
</reference>
<protein>
    <submittedName>
        <fullName evidence="4">Uncharacterized protein LOC109721882</fullName>
    </submittedName>
</protein>
<evidence type="ECO:0000313" key="3">
    <source>
        <dbReference type="Proteomes" id="UP000515123"/>
    </source>
</evidence>
<dbReference type="OrthoDB" id="1904339at2759"/>
<evidence type="ECO:0000256" key="2">
    <source>
        <dbReference type="SAM" id="Phobius"/>
    </source>
</evidence>
<dbReference type="RefSeq" id="XP_020105281.1">
    <property type="nucleotide sequence ID" value="XM_020249692.1"/>
</dbReference>
<evidence type="ECO:0000313" key="4">
    <source>
        <dbReference type="RefSeq" id="XP_020105281.1"/>
    </source>
</evidence>
<organism evidence="3 4">
    <name type="scientific">Ananas comosus</name>
    <name type="common">Pineapple</name>
    <name type="synonym">Ananas ananas</name>
    <dbReference type="NCBI Taxonomy" id="4615"/>
    <lineage>
        <taxon>Eukaryota</taxon>
        <taxon>Viridiplantae</taxon>
        <taxon>Streptophyta</taxon>
        <taxon>Embryophyta</taxon>
        <taxon>Tracheophyta</taxon>
        <taxon>Spermatophyta</taxon>
        <taxon>Magnoliopsida</taxon>
        <taxon>Liliopsida</taxon>
        <taxon>Poales</taxon>
        <taxon>Bromeliaceae</taxon>
        <taxon>Bromelioideae</taxon>
        <taxon>Ananas</taxon>
    </lineage>
</organism>
<sequence length="211" mass="25116">MSLTRKWWRRRRRRRRRGGGEGEEDDDDDDGGDPFSLPSRDDLQPIDTLDQEEMVRSFERKYALQSLVWRRVFAGFILGYAGFMMYSIFHQVWFPWELRYHAYFMEDVQLWMVLFADSVAVVACLLAVKGLLHASGSSKQWLWYSSYPALLVAVFWLYYILRLPKFRWDIIWLPFAPLSGAGMCLYVDNLLRESLEDVSKLRSYMYNYKAL</sequence>
<keyword evidence="2" id="KW-0472">Membrane</keyword>
<accession>A0A6P5G9H4</accession>
<reference evidence="4" key="2">
    <citation type="submission" date="2025-08" db="UniProtKB">
        <authorList>
            <consortium name="RefSeq"/>
        </authorList>
    </citation>
    <scope>IDENTIFICATION</scope>
</reference>
<feature type="transmembrane region" description="Helical" evidence="2">
    <location>
        <begin position="68"/>
        <end position="89"/>
    </location>
</feature>
<name>A0A6P5G9H4_ANACO</name>